<accession>A0ABX7BCH6</accession>
<feature type="transmembrane region" description="Helical" evidence="6">
    <location>
        <begin position="470"/>
        <end position="487"/>
    </location>
</feature>
<feature type="transmembrane region" description="Helical" evidence="6">
    <location>
        <begin position="436"/>
        <end position="464"/>
    </location>
</feature>
<feature type="transmembrane region" description="Helical" evidence="6">
    <location>
        <begin position="270"/>
        <end position="291"/>
    </location>
</feature>
<keyword evidence="3 6" id="KW-0812">Transmembrane</keyword>
<dbReference type="NCBIfam" id="TIGR00360">
    <property type="entry name" value="ComEC_N-term"/>
    <property type="match status" value="1"/>
</dbReference>
<feature type="transmembrane region" description="Helical" evidence="6">
    <location>
        <begin position="405"/>
        <end position="424"/>
    </location>
</feature>
<organism evidence="9 10">
    <name type="scientific">Skermanella cutis</name>
    <dbReference type="NCBI Taxonomy" id="2775420"/>
    <lineage>
        <taxon>Bacteria</taxon>
        <taxon>Pseudomonadati</taxon>
        <taxon>Pseudomonadota</taxon>
        <taxon>Alphaproteobacteria</taxon>
        <taxon>Rhodospirillales</taxon>
        <taxon>Azospirillaceae</taxon>
        <taxon>Skermanella</taxon>
    </lineage>
</organism>
<feature type="transmembrane region" description="Helical" evidence="6">
    <location>
        <begin position="45"/>
        <end position="62"/>
    </location>
</feature>
<feature type="domain" description="ComEC/Rec2-related protein" evidence="7">
    <location>
        <begin position="241"/>
        <end position="524"/>
    </location>
</feature>
<evidence type="ECO:0000256" key="4">
    <source>
        <dbReference type="ARBA" id="ARBA00022989"/>
    </source>
</evidence>
<evidence type="ECO:0000259" key="7">
    <source>
        <dbReference type="Pfam" id="PF03772"/>
    </source>
</evidence>
<gene>
    <name evidence="9" type="ORF">IGS68_13190</name>
</gene>
<feature type="transmembrane region" description="Helical" evidence="6">
    <location>
        <begin position="499"/>
        <end position="518"/>
    </location>
</feature>
<feature type="transmembrane region" description="Helical" evidence="6">
    <location>
        <begin position="21"/>
        <end position="39"/>
    </location>
</feature>
<dbReference type="Proteomes" id="UP000595197">
    <property type="component" value="Chromosome"/>
</dbReference>
<comment type="subcellular location">
    <subcellularLocation>
        <location evidence="1">Cell membrane</location>
        <topology evidence="1">Multi-pass membrane protein</topology>
    </subcellularLocation>
</comment>
<feature type="transmembrane region" description="Helical" evidence="6">
    <location>
        <begin position="69"/>
        <end position="87"/>
    </location>
</feature>
<dbReference type="InterPro" id="IPR025405">
    <property type="entry name" value="DUF4131"/>
</dbReference>
<evidence type="ECO:0000259" key="8">
    <source>
        <dbReference type="Pfam" id="PF13567"/>
    </source>
</evidence>
<evidence type="ECO:0000313" key="10">
    <source>
        <dbReference type="Proteomes" id="UP000595197"/>
    </source>
</evidence>
<protein>
    <submittedName>
        <fullName evidence="9">ComEC/Rec2 family competence protein</fullName>
    </submittedName>
</protein>
<name>A0ABX7BCH6_9PROT</name>
<evidence type="ECO:0000256" key="3">
    <source>
        <dbReference type="ARBA" id="ARBA00022692"/>
    </source>
</evidence>
<feature type="transmembrane region" description="Helical" evidence="6">
    <location>
        <begin position="303"/>
        <end position="323"/>
    </location>
</feature>
<evidence type="ECO:0000256" key="6">
    <source>
        <dbReference type="SAM" id="Phobius"/>
    </source>
</evidence>
<keyword evidence="2" id="KW-1003">Cell membrane</keyword>
<dbReference type="PANTHER" id="PTHR30619:SF1">
    <property type="entry name" value="RECOMBINATION PROTEIN 2"/>
    <property type="match status" value="1"/>
</dbReference>
<dbReference type="RefSeq" id="WP_201080661.1">
    <property type="nucleotide sequence ID" value="NZ_CP067420.1"/>
</dbReference>
<evidence type="ECO:0000256" key="5">
    <source>
        <dbReference type="ARBA" id="ARBA00023136"/>
    </source>
</evidence>
<feature type="domain" description="DUF4131" evidence="8">
    <location>
        <begin position="42"/>
        <end position="195"/>
    </location>
</feature>
<dbReference type="PANTHER" id="PTHR30619">
    <property type="entry name" value="DNA INTERNALIZATION/COMPETENCE PROTEIN COMEC/REC2"/>
    <property type="match status" value="1"/>
</dbReference>
<evidence type="ECO:0000256" key="1">
    <source>
        <dbReference type="ARBA" id="ARBA00004651"/>
    </source>
</evidence>
<dbReference type="Pfam" id="PF13567">
    <property type="entry name" value="DUF4131"/>
    <property type="match status" value="1"/>
</dbReference>
<evidence type="ECO:0000313" key="9">
    <source>
        <dbReference type="EMBL" id="QQP92092.1"/>
    </source>
</evidence>
<dbReference type="InterPro" id="IPR004477">
    <property type="entry name" value="ComEC_N"/>
</dbReference>
<evidence type="ECO:0000256" key="2">
    <source>
        <dbReference type="ARBA" id="ARBA00022475"/>
    </source>
</evidence>
<dbReference type="EMBL" id="CP067420">
    <property type="protein sequence ID" value="QQP92092.1"/>
    <property type="molecule type" value="Genomic_DNA"/>
</dbReference>
<keyword evidence="4 6" id="KW-1133">Transmembrane helix</keyword>
<sequence length="674" mass="71043">MMVRLALHALAGCLAAERDRWILWVPVGIGIGVAGYFALPAEPPGWTGPTAALLLVAAAVLARRRVAAPLACLALLTVALGFAAAQIRTASVAAPILAREIGPVPLTGRVIATDRLEKGGRILLGDLSIPRVEPDATPRLVRVRLRDAAQLPAPGERVRIPAVVGPPGVPVAPGAYDFARTAFFAGIGGVGYAVGRVERVEPVPTGRWADLMARSERVRLAMALRIDEAVGGAEGGVIAALMTGQQTAIPEQVMEDFRGSGLAHLLSISGLHVGLVAGLVFFAVRALLALVESVALNRPIKKIAAVAAMAAAFCYMLVVGSPVPTERSVLMTGLALAAILMDRNPFSMRLIAFAATVLVLKEPESLLGASFQMSFGAVVALIAAYEVISPRWTRMRRETGPVGRAALHLAGIALTSVIASLATTPFSMFHFQQVQYYGVLANMVAVPVTSFWVMPLCLVVYLAMPFGLEQLPLTGMGWGVTVIIETARVTADLPGASQLVAAMPGFALPVMACGGLWLSIWRQWWRLLGIPPIVAGLLTLALDDRPDIMVDEAGKLMAVRDASGALSLSSRNAGRFAAEVWLRRDGALQAGVWPRQGTGAGGMLTCDGFGCLYRSKGHTVALARSRQVLAEDCAVADIVISADPAPRGCAAGLVIDLWRLRRDGPTRSGWNRGP</sequence>
<keyword evidence="10" id="KW-1185">Reference proteome</keyword>
<feature type="transmembrane region" description="Helical" evidence="6">
    <location>
        <begin position="366"/>
        <end position="385"/>
    </location>
</feature>
<reference evidence="9" key="1">
    <citation type="submission" date="2021-02" db="EMBL/GenBank/DDBJ databases">
        <title>Skermanella TT6 skin isolate.</title>
        <authorList>
            <person name="Lee K."/>
            <person name="Ganzorig M."/>
        </authorList>
    </citation>
    <scope>NUCLEOTIDE SEQUENCE</scope>
    <source>
        <strain evidence="9">TT6</strain>
    </source>
</reference>
<keyword evidence="5 6" id="KW-0472">Membrane</keyword>
<dbReference type="Pfam" id="PF03772">
    <property type="entry name" value="Competence"/>
    <property type="match status" value="1"/>
</dbReference>
<dbReference type="InterPro" id="IPR052159">
    <property type="entry name" value="Competence_DNA_uptake"/>
</dbReference>
<proteinExistence type="predicted"/>